<dbReference type="Proteomes" id="UP001597261">
    <property type="component" value="Unassembled WGS sequence"/>
</dbReference>
<name>A0ABW4IUP7_9ACTN</name>
<feature type="region of interest" description="Disordered" evidence="1">
    <location>
        <begin position="41"/>
        <end position="72"/>
    </location>
</feature>
<dbReference type="RefSeq" id="WP_381086342.1">
    <property type="nucleotide sequence ID" value="NZ_JBHUDX010000068.1"/>
</dbReference>
<gene>
    <name evidence="2" type="ORF">ACFSL4_23550</name>
</gene>
<protein>
    <submittedName>
        <fullName evidence="2">Uncharacterized protein</fullName>
    </submittedName>
</protein>
<proteinExistence type="predicted"/>
<evidence type="ECO:0000256" key="1">
    <source>
        <dbReference type="SAM" id="MobiDB-lite"/>
    </source>
</evidence>
<reference evidence="3" key="1">
    <citation type="journal article" date="2019" name="Int. J. Syst. Evol. Microbiol.">
        <title>The Global Catalogue of Microorganisms (GCM) 10K type strain sequencing project: providing services to taxonomists for standard genome sequencing and annotation.</title>
        <authorList>
            <consortium name="The Broad Institute Genomics Platform"/>
            <consortium name="The Broad Institute Genome Sequencing Center for Infectious Disease"/>
            <person name="Wu L."/>
            <person name="Ma J."/>
        </authorList>
    </citation>
    <scope>NUCLEOTIDE SEQUENCE [LARGE SCALE GENOMIC DNA]</scope>
    <source>
        <strain evidence="3">CGMCC 1.12470</strain>
    </source>
</reference>
<dbReference type="EMBL" id="JBHUDX010000068">
    <property type="protein sequence ID" value="MFD1661095.1"/>
    <property type="molecule type" value="Genomic_DNA"/>
</dbReference>
<organism evidence="2 3">
    <name type="scientific">Streptomyces caeni</name>
    <dbReference type="NCBI Taxonomy" id="2307231"/>
    <lineage>
        <taxon>Bacteria</taxon>
        <taxon>Bacillati</taxon>
        <taxon>Actinomycetota</taxon>
        <taxon>Actinomycetes</taxon>
        <taxon>Kitasatosporales</taxon>
        <taxon>Streptomycetaceae</taxon>
        <taxon>Streptomyces</taxon>
    </lineage>
</organism>
<accession>A0ABW4IUP7</accession>
<comment type="caution">
    <text evidence="2">The sequence shown here is derived from an EMBL/GenBank/DDBJ whole genome shotgun (WGS) entry which is preliminary data.</text>
</comment>
<evidence type="ECO:0000313" key="2">
    <source>
        <dbReference type="EMBL" id="MFD1661095.1"/>
    </source>
</evidence>
<sequence>MADEGGLAQAQVVEQVEQVDQAAGLAACRVLAAVAGRPRTFESEEAVDAAKEGGRPLPSSSSRQRRRRVGSQ</sequence>
<evidence type="ECO:0000313" key="3">
    <source>
        <dbReference type="Proteomes" id="UP001597261"/>
    </source>
</evidence>
<feature type="compositionally biased region" description="Basic residues" evidence="1">
    <location>
        <begin position="63"/>
        <end position="72"/>
    </location>
</feature>
<keyword evidence="3" id="KW-1185">Reference proteome</keyword>